<feature type="domain" description="Peptidase M15C" evidence="2">
    <location>
        <begin position="352"/>
        <end position="425"/>
    </location>
</feature>
<feature type="chain" id="PRO_5030805662" description="Peptidase M15C domain-containing protein" evidence="1">
    <location>
        <begin position="27"/>
        <end position="445"/>
    </location>
</feature>
<name>A0A7Y9ZL20_9ACTN</name>
<dbReference type="Pfam" id="PF13539">
    <property type="entry name" value="Peptidase_M15_4"/>
    <property type="match status" value="1"/>
</dbReference>
<comment type="caution">
    <text evidence="3">The sequence shown here is derived from an EMBL/GenBank/DDBJ whole genome shotgun (WGS) entry which is preliminary data.</text>
</comment>
<dbReference type="AlphaFoldDB" id="A0A7Y9ZL20"/>
<reference evidence="3 4" key="1">
    <citation type="submission" date="2020-07" db="EMBL/GenBank/DDBJ databases">
        <title>Sequencing the genomes of 1000 actinobacteria strains.</title>
        <authorList>
            <person name="Klenk H.-P."/>
        </authorList>
    </citation>
    <scope>NUCLEOTIDE SEQUENCE [LARGE SCALE GENOMIC DNA]</scope>
    <source>
        <strain evidence="3 4">DSM 15131</strain>
    </source>
</reference>
<proteinExistence type="predicted"/>
<dbReference type="Proteomes" id="UP000562045">
    <property type="component" value="Unassembled WGS sequence"/>
</dbReference>
<evidence type="ECO:0000256" key="1">
    <source>
        <dbReference type="SAM" id="SignalP"/>
    </source>
</evidence>
<feature type="signal peptide" evidence="1">
    <location>
        <begin position="1"/>
        <end position="26"/>
    </location>
</feature>
<evidence type="ECO:0000313" key="4">
    <source>
        <dbReference type="Proteomes" id="UP000562045"/>
    </source>
</evidence>
<dbReference type="SUPFAM" id="SSF55166">
    <property type="entry name" value="Hedgehog/DD-peptidase"/>
    <property type="match status" value="1"/>
</dbReference>
<dbReference type="InterPro" id="IPR039561">
    <property type="entry name" value="Peptidase_M15C"/>
</dbReference>
<dbReference type="InterPro" id="IPR009045">
    <property type="entry name" value="Zn_M74/Hedgehog-like"/>
</dbReference>
<keyword evidence="1" id="KW-0732">Signal</keyword>
<sequence length="445" mass="47626">MRLGPLLAFLAVVLAAGLLAPPPAGAADGLTLTAPAQYADRDTPLTIAGAPPGAAVVLERFDGTDWQPAGSFVAGEDGTVTTPVRVLRVPARNLVRATAAGATGELRLPLRAIGTTTTLTGPRQVVDERSITLTVVRRTAEGTAVPGPVLLQRIVAGSWSTARTLTLGTTGTATTSVTPRSDSTWRVASPAQPWAASSVSARLAVDNLPPGRPVALPEAAPRPRVALPAAPRATGAGANAAIYRIPDRVWRSMVGRSWHRGCPVGRSGLRLLRINYWDYAGYRRRGELVAAASVVRQMAGALADMYRAGLPIRSMYRVDRFGWSKRLQGADDYRSMAAGNTSAFNCRWVVGRPGVRSPHTYGRALDLNTWENPYLSRQGWEPNSWWPSRSHPRAAWRSRSHAVVAIMRARGLRWTYGTSDSQHFDAVPPGGRPIVVPGCAVVVCH</sequence>
<dbReference type="EMBL" id="JACBZM010000001">
    <property type="protein sequence ID" value="NYI46338.1"/>
    <property type="molecule type" value="Genomic_DNA"/>
</dbReference>
<dbReference type="RefSeq" id="WP_179650187.1">
    <property type="nucleotide sequence ID" value="NZ_JACBZM010000001.1"/>
</dbReference>
<gene>
    <name evidence="3" type="ORF">BJ993_003418</name>
</gene>
<protein>
    <recommendedName>
        <fullName evidence="2">Peptidase M15C domain-containing protein</fullName>
    </recommendedName>
</protein>
<evidence type="ECO:0000259" key="2">
    <source>
        <dbReference type="Pfam" id="PF13539"/>
    </source>
</evidence>
<organism evidence="3 4">
    <name type="scientific">Nocardioides aromaticivorans</name>
    <dbReference type="NCBI Taxonomy" id="200618"/>
    <lineage>
        <taxon>Bacteria</taxon>
        <taxon>Bacillati</taxon>
        <taxon>Actinomycetota</taxon>
        <taxon>Actinomycetes</taxon>
        <taxon>Propionibacteriales</taxon>
        <taxon>Nocardioidaceae</taxon>
        <taxon>Nocardioides</taxon>
    </lineage>
</organism>
<dbReference type="Gene3D" id="3.30.1380.10">
    <property type="match status" value="1"/>
</dbReference>
<accession>A0A7Y9ZL20</accession>
<dbReference type="GO" id="GO:0008233">
    <property type="term" value="F:peptidase activity"/>
    <property type="evidence" value="ECO:0007669"/>
    <property type="project" value="InterPro"/>
</dbReference>
<evidence type="ECO:0000313" key="3">
    <source>
        <dbReference type="EMBL" id="NYI46338.1"/>
    </source>
</evidence>